<organism evidence="2 3">
    <name type="scientific">Nocardia lasii</name>
    <dbReference type="NCBI Taxonomy" id="1616107"/>
    <lineage>
        <taxon>Bacteria</taxon>
        <taxon>Bacillati</taxon>
        <taxon>Actinomycetota</taxon>
        <taxon>Actinomycetes</taxon>
        <taxon>Mycobacteriales</taxon>
        <taxon>Nocardiaceae</taxon>
        <taxon>Nocardia</taxon>
    </lineage>
</organism>
<gene>
    <name evidence="2" type="ORF">ACFP3H_17260</name>
</gene>
<dbReference type="Proteomes" id="UP001596223">
    <property type="component" value="Unassembled WGS sequence"/>
</dbReference>
<proteinExistence type="predicted"/>
<name>A0ABW1JW06_9NOCA</name>
<evidence type="ECO:0000256" key="1">
    <source>
        <dbReference type="SAM" id="MobiDB-lite"/>
    </source>
</evidence>
<dbReference type="EMBL" id="JBHSQN010000011">
    <property type="protein sequence ID" value="MFC6012808.1"/>
    <property type="molecule type" value="Genomic_DNA"/>
</dbReference>
<accession>A0ABW1JW06</accession>
<protein>
    <submittedName>
        <fullName evidence="2">Uncharacterized protein</fullName>
    </submittedName>
</protein>
<feature type="region of interest" description="Disordered" evidence="1">
    <location>
        <begin position="21"/>
        <end position="53"/>
    </location>
</feature>
<sequence>MIVVPRRELVPAPVPVQVTVHELGPTRSRPEQRPAAAPELEVTVRTGGGSGSAAQLPAVLREMLRAMAAQQRVPTPRPHR</sequence>
<comment type="caution">
    <text evidence="2">The sequence shown here is derived from an EMBL/GenBank/DDBJ whole genome shotgun (WGS) entry which is preliminary data.</text>
</comment>
<reference evidence="3" key="1">
    <citation type="journal article" date="2019" name="Int. J. Syst. Evol. Microbiol.">
        <title>The Global Catalogue of Microorganisms (GCM) 10K type strain sequencing project: providing services to taxonomists for standard genome sequencing and annotation.</title>
        <authorList>
            <consortium name="The Broad Institute Genomics Platform"/>
            <consortium name="The Broad Institute Genome Sequencing Center for Infectious Disease"/>
            <person name="Wu L."/>
            <person name="Ma J."/>
        </authorList>
    </citation>
    <scope>NUCLEOTIDE SEQUENCE [LARGE SCALE GENOMIC DNA]</scope>
    <source>
        <strain evidence="3">CCUG 36956</strain>
    </source>
</reference>
<evidence type="ECO:0000313" key="3">
    <source>
        <dbReference type="Proteomes" id="UP001596223"/>
    </source>
</evidence>
<evidence type="ECO:0000313" key="2">
    <source>
        <dbReference type="EMBL" id="MFC6012808.1"/>
    </source>
</evidence>
<dbReference type="RefSeq" id="WP_378607024.1">
    <property type="nucleotide sequence ID" value="NZ_JBHSQN010000011.1"/>
</dbReference>
<keyword evidence="3" id="KW-1185">Reference proteome</keyword>